<keyword evidence="1" id="KW-0732">Signal</keyword>
<gene>
    <name evidence="2" type="ORF">DI09_266p10</name>
</gene>
<comment type="caution">
    <text evidence="2">The sequence shown here is derived from an EMBL/GenBank/DDBJ whole genome shotgun (WGS) entry which is preliminary data.</text>
</comment>
<dbReference type="HOGENOM" id="CLU_527939_0_0_1"/>
<sequence length="485" mass="51792">MISKNIFSILAFVCFSLTTAFVAPDLVNSGVYVADIIFSVSNGTSVPFVIYSKTGLSVKVDATNPIYPNSSVSITWDLTYIDGEEAKISLTSLKDSTLDYTVISVLNNGAATVDVANQFGSGISETFTILSKDDLKVDLDKASLAPRTAIAITWKPINTLGLANISIIRLSTKKVTEIAVNIDDNGPFELAGDYAPGAYQVIVNSSIGSGVSEIFQVTTTSLEVTAAPNNISSADPKTTVSWTPHDEYQKEVILYIKKGETEVDKMAVENSGSYSLDLTTMGLSPGLYSVGINSDIGDGFSKLYIYSNAGLDVSSPNAASSIFNNTEAMRVEWESFDESVSDVQITLVNNNTGEKVVKIAENTGSYDVNIAELNLEVGTYHAIVSSDFGAGISSPFILRYAEHLKINSPNATTNISQAGSILFNWLPTNLAGGNVSIKIYQPSNKDIVYGPFSTADDGNAELNLADKVINKNLALDNNLPFVGSQ</sequence>
<dbReference type="EMBL" id="JMKJ01000184">
    <property type="protein sequence ID" value="KGG51832.1"/>
    <property type="molecule type" value="Genomic_DNA"/>
</dbReference>
<reference evidence="2 3" key="1">
    <citation type="submission" date="2014-04" db="EMBL/GenBank/DDBJ databases">
        <title>A new species of microsporidia sheds light on the evolution of extreme parasitism.</title>
        <authorList>
            <person name="Haag K.L."/>
            <person name="James T.Y."/>
            <person name="Larsson R."/>
            <person name="Schaer T.M."/>
            <person name="Refardt D."/>
            <person name="Pombert J.-F."/>
            <person name="Ebert D."/>
        </authorList>
    </citation>
    <scope>NUCLEOTIDE SEQUENCE [LARGE SCALE GENOMIC DNA]</scope>
    <source>
        <strain evidence="2 3">UGP3</strain>
        <tissue evidence="2">Spores</tissue>
    </source>
</reference>
<dbReference type="GeneID" id="25259282"/>
<feature type="chain" id="PRO_5001941996" description="Fibronectin type-III domain-containing protein" evidence="1">
    <location>
        <begin position="21"/>
        <end position="485"/>
    </location>
</feature>
<dbReference type="AlphaFoldDB" id="A0A098VS66"/>
<name>A0A098VS66_9MICR</name>
<dbReference type="VEuPathDB" id="MicrosporidiaDB:DI09_266p10"/>
<keyword evidence="3" id="KW-1185">Reference proteome</keyword>
<proteinExistence type="predicted"/>
<accession>A0A098VS66</accession>
<evidence type="ECO:0008006" key="4">
    <source>
        <dbReference type="Google" id="ProtNLM"/>
    </source>
</evidence>
<evidence type="ECO:0000256" key="1">
    <source>
        <dbReference type="SAM" id="SignalP"/>
    </source>
</evidence>
<evidence type="ECO:0000313" key="3">
    <source>
        <dbReference type="Proteomes" id="UP000029725"/>
    </source>
</evidence>
<organism evidence="2 3">
    <name type="scientific">Mitosporidium daphniae</name>
    <dbReference type="NCBI Taxonomy" id="1485682"/>
    <lineage>
        <taxon>Eukaryota</taxon>
        <taxon>Fungi</taxon>
        <taxon>Fungi incertae sedis</taxon>
        <taxon>Microsporidia</taxon>
        <taxon>Mitosporidium</taxon>
    </lineage>
</organism>
<feature type="signal peptide" evidence="1">
    <location>
        <begin position="1"/>
        <end position="20"/>
    </location>
</feature>
<protein>
    <recommendedName>
        <fullName evidence="4">Fibronectin type-III domain-containing protein</fullName>
    </recommendedName>
</protein>
<dbReference type="Proteomes" id="UP000029725">
    <property type="component" value="Unassembled WGS sequence"/>
</dbReference>
<evidence type="ECO:0000313" key="2">
    <source>
        <dbReference type="EMBL" id="KGG51832.1"/>
    </source>
</evidence>
<dbReference type="RefSeq" id="XP_013238268.1">
    <property type="nucleotide sequence ID" value="XM_013382814.1"/>
</dbReference>